<evidence type="ECO:0000313" key="2">
    <source>
        <dbReference type="EMBL" id="KAE9004964.1"/>
    </source>
</evidence>
<reference evidence="2 3" key="1">
    <citation type="submission" date="2018-09" db="EMBL/GenBank/DDBJ databases">
        <title>Genomic investigation of the strawberry pathogen Phytophthora fragariae indicates pathogenicity is determined by transcriptional variation in three key races.</title>
        <authorList>
            <person name="Adams T.M."/>
            <person name="Armitage A.D."/>
            <person name="Sobczyk M.K."/>
            <person name="Bates H.J."/>
            <person name="Dunwell J.M."/>
            <person name="Nellist C.F."/>
            <person name="Harrison R.J."/>
        </authorList>
    </citation>
    <scope>NUCLEOTIDE SEQUENCE [LARGE SCALE GENOMIC DNA]</scope>
    <source>
        <strain evidence="2 3">SCRP324</strain>
    </source>
</reference>
<evidence type="ECO:0008006" key="4">
    <source>
        <dbReference type="Google" id="ProtNLM"/>
    </source>
</evidence>
<dbReference type="Proteomes" id="UP000435112">
    <property type="component" value="Unassembled WGS sequence"/>
</dbReference>
<feature type="compositionally biased region" description="Basic and acidic residues" evidence="1">
    <location>
        <begin position="142"/>
        <end position="157"/>
    </location>
</feature>
<name>A0A6A3KMT0_9STRA</name>
<dbReference type="Pfam" id="PF14223">
    <property type="entry name" value="Retrotran_gag_2"/>
    <property type="match status" value="1"/>
</dbReference>
<feature type="region of interest" description="Disordered" evidence="1">
    <location>
        <begin position="120"/>
        <end position="164"/>
    </location>
</feature>
<feature type="compositionally biased region" description="Polar residues" evidence="1">
    <location>
        <begin position="383"/>
        <end position="395"/>
    </location>
</feature>
<proteinExistence type="predicted"/>
<feature type="compositionally biased region" description="Basic residues" evidence="1">
    <location>
        <begin position="408"/>
        <end position="417"/>
    </location>
</feature>
<dbReference type="EMBL" id="QXFU01001323">
    <property type="protein sequence ID" value="KAE9004964.1"/>
    <property type="molecule type" value="Genomic_DNA"/>
</dbReference>
<protein>
    <recommendedName>
        <fullName evidence="4">CCHC-type domain-containing protein</fullName>
    </recommendedName>
</protein>
<organism evidence="2 3">
    <name type="scientific">Phytophthora rubi</name>
    <dbReference type="NCBI Taxonomy" id="129364"/>
    <lineage>
        <taxon>Eukaryota</taxon>
        <taxon>Sar</taxon>
        <taxon>Stramenopiles</taxon>
        <taxon>Oomycota</taxon>
        <taxon>Peronosporomycetes</taxon>
        <taxon>Peronosporales</taxon>
        <taxon>Peronosporaceae</taxon>
        <taxon>Phytophthora</taxon>
    </lineage>
</organism>
<evidence type="ECO:0000256" key="1">
    <source>
        <dbReference type="SAM" id="MobiDB-lite"/>
    </source>
</evidence>
<dbReference type="OrthoDB" id="1716327at2759"/>
<feature type="region of interest" description="Disordered" evidence="1">
    <location>
        <begin position="1"/>
        <end position="52"/>
    </location>
</feature>
<evidence type="ECO:0000313" key="3">
    <source>
        <dbReference type="Proteomes" id="UP000435112"/>
    </source>
</evidence>
<comment type="caution">
    <text evidence="2">The sequence shown here is derived from an EMBL/GenBank/DDBJ whole genome shotgun (WGS) entry which is preliminary data.</text>
</comment>
<accession>A0A6A3KMT0</accession>
<dbReference type="AlphaFoldDB" id="A0A6A3KMT0"/>
<feature type="region of interest" description="Disordered" evidence="1">
    <location>
        <begin position="381"/>
        <end position="428"/>
    </location>
</feature>
<sequence length="596" mass="67406">MAVKLHSELQQETEGAVTRHASSQVMGPIRAQRSTDVASGVDNQEEVSTNPDEAAQRLAESVEFARTFAESGQVTDRADAVLSHDEAELLVRSLAGIPGGRPLIRVLLEGIDRRARTVAGETLEISPPQPPSEPDSNGSSHGDCRDPDEPRRGDARLDNNFPGGRYDDRELAEYTKALRNSAPITLPKLHSKGDYKAWKSEVPLHFEPRTLGDITYGGERYDEDLGLRRQKYAEWYSARKTKAFSALALSLSVDLRSTFKVDELRDDMEAASVLWEAITKHFEAGDGINPDYLLRELMMRMLQPNEKVDAYAEDIELKVTKLRQAKGDFADWQQASLLLSNSVRVFLDLTREYANWLNNHDRKTLKLTTVLQRLRAAEHQRQQLESQAQPASRATAQVAHVTSEHQDKGRKRSKQQRNKGVQDKKARTNCGNCGGDGHWWLECTETTGKLLKPELERRKKERAQGRQPPASLVNSVRVVQVAQDDEQSRGLFAGLSLTSTPSIAETMDLTRASHRKPRKSLKLCKLRKSRKLHKLDQSRKLHKLRQSYPCLQLLSRKRSKRCRNWCRRRCSASGRTPVQEGRRLRGNKCCSIWAKV</sequence>
<gene>
    <name evidence="2" type="ORF">PR002_g16898</name>
</gene>